<dbReference type="AlphaFoldDB" id="A0A3B1CJM0"/>
<evidence type="ECO:0000313" key="1">
    <source>
        <dbReference type="EMBL" id="VAX19015.1"/>
    </source>
</evidence>
<gene>
    <name evidence="1" type="ORF">MNBD_NITROSPINAE02-1041</name>
</gene>
<sequence length="51" mass="6053">MTREHQKELEMMYAEKTGELLGETWKVKPSPDEINWPDLIILTKLNLAFTY</sequence>
<protein>
    <submittedName>
        <fullName evidence="1">Uncharacterized protein</fullName>
    </submittedName>
</protein>
<reference evidence="1" key="1">
    <citation type="submission" date="2018-06" db="EMBL/GenBank/DDBJ databases">
        <authorList>
            <person name="Zhirakovskaya E."/>
        </authorList>
    </citation>
    <scope>NUCLEOTIDE SEQUENCE</scope>
</reference>
<organism evidence="1">
    <name type="scientific">hydrothermal vent metagenome</name>
    <dbReference type="NCBI Taxonomy" id="652676"/>
    <lineage>
        <taxon>unclassified sequences</taxon>
        <taxon>metagenomes</taxon>
        <taxon>ecological metagenomes</taxon>
    </lineage>
</organism>
<accession>A0A3B1CJM0</accession>
<name>A0A3B1CJM0_9ZZZZ</name>
<proteinExistence type="predicted"/>
<dbReference type="EMBL" id="UOGE01000037">
    <property type="protein sequence ID" value="VAX19015.1"/>
    <property type="molecule type" value="Genomic_DNA"/>
</dbReference>